<organism evidence="2">
    <name type="scientific">bioreactor metagenome</name>
    <dbReference type="NCBI Taxonomy" id="1076179"/>
    <lineage>
        <taxon>unclassified sequences</taxon>
        <taxon>metagenomes</taxon>
        <taxon>ecological metagenomes</taxon>
    </lineage>
</organism>
<proteinExistence type="predicted"/>
<feature type="compositionally biased region" description="Basic and acidic residues" evidence="1">
    <location>
        <begin position="72"/>
        <end position="83"/>
    </location>
</feature>
<gene>
    <name evidence="2" type="ORF">SDC9_77358</name>
</gene>
<comment type="caution">
    <text evidence="2">The sequence shown here is derived from an EMBL/GenBank/DDBJ whole genome shotgun (WGS) entry which is preliminary data.</text>
</comment>
<dbReference type="EMBL" id="VSSQ01005895">
    <property type="protein sequence ID" value="MPM30808.1"/>
    <property type="molecule type" value="Genomic_DNA"/>
</dbReference>
<reference evidence="2" key="1">
    <citation type="submission" date="2019-08" db="EMBL/GenBank/DDBJ databases">
        <authorList>
            <person name="Kucharzyk K."/>
            <person name="Murdoch R.W."/>
            <person name="Higgins S."/>
            <person name="Loffler F."/>
        </authorList>
    </citation>
    <scope>NUCLEOTIDE SEQUENCE</scope>
</reference>
<protein>
    <submittedName>
        <fullName evidence="2">Uncharacterized protein</fullName>
    </submittedName>
</protein>
<accession>A0A644YS53</accession>
<sequence length="100" mass="11535">MQPTHFEKTENSTFDLWNTTSGRKRLISNQKMEKSSRQKQYAEPKYCNYPVAGSHISVDGATLSFNKVERIPEKTNDNAREQPDNDTFTEEPETKIVPII</sequence>
<dbReference type="AlphaFoldDB" id="A0A644YS53"/>
<evidence type="ECO:0000313" key="2">
    <source>
        <dbReference type="EMBL" id="MPM30808.1"/>
    </source>
</evidence>
<evidence type="ECO:0000256" key="1">
    <source>
        <dbReference type="SAM" id="MobiDB-lite"/>
    </source>
</evidence>
<feature type="region of interest" description="Disordered" evidence="1">
    <location>
        <begin position="72"/>
        <end position="100"/>
    </location>
</feature>
<name>A0A644YS53_9ZZZZ</name>